<dbReference type="CDD" id="cd04301">
    <property type="entry name" value="NAT_SF"/>
    <property type="match status" value="1"/>
</dbReference>
<organism evidence="2 3">
    <name type="scientific">Brochothrix thermosphacta</name>
    <name type="common">Microbacterium thermosphactum</name>
    <dbReference type="NCBI Taxonomy" id="2756"/>
    <lineage>
        <taxon>Bacteria</taxon>
        <taxon>Bacillati</taxon>
        <taxon>Bacillota</taxon>
        <taxon>Bacilli</taxon>
        <taxon>Bacillales</taxon>
        <taxon>Listeriaceae</taxon>
        <taxon>Brochothrix</taxon>
    </lineage>
</organism>
<dbReference type="Pfam" id="PF13508">
    <property type="entry name" value="Acetyltransf_7"/>
    <property type="match status" value="1"/>
</dbReference>
<proteinExistence type="predicted"/>
<dbReference type="EMBL" id="CP023483">
    <property type="protein sequence ID" value="ATF25803.1"/>
    <property type="molecule type" value="Genomic_DNA"/>
</dbReference>
<feature type="domain" description="N-acetyltransferase" evidence="1">
    <location>
        <begin position="8"/>
        <end position="153"/>
    </location>
</feature>
<keyword evidence="2" id="KW-0808">Transferase</keyword>
<dbReference type="SUPFAM" id="SSF55729">
    <property type="entry name" value="Acyl-CoA N-acyltransferases (Nat)"/>
    <property type="match status" value="1"/>
</dbReference>
<evidence type="ECO:0000259" key="1">
    <source>
        <dbReference type="PROSITE" id="PS51186"/>
    </source>
</evidence>
<dbReference type="InterPro" id="IPR016181">
    <property type="entry name" value="Acyl_CoA_acyltransferase"/>
</dbReference>
<dbReference type="STRING" id="2756.BFR44_06865"/>
<dbReference type="Proteomes" id="UP000243591">
    <property type="component" value="Chromosome"/>
</dbReference>
<sequence length="190" mass="22605">MCFKRSSMNIREIEAEAFKQIHQNYVMTMFPRNEIRRYSGLKKLMKRGCYFVWILEKAGELIGFAAVLRDPKQNIGILDLFAILPKHQQDGYGSYFLQRLHKEENLPNLLIECEYPTDESKQKRIDFYEKNGAQRSPYDWRSFGVKYEVLYLTKDEMSRDDKIVERITDVYALTLPPLLIRLLTHLKKRS</sequence>
<name>A0A291KFT7_BROTH</name>
<protein>
    <submittedName>
        <fullName evidence="2">N-acetyltransferase</fullName>
    </submittedName>
</protein>
<dbReference type="GO" id="GO:0016747">
    <property type="term" value="F:acyltransferase activity, transferring groups other than amino-acyl groups"/>
    <property type="evidence" value="ECO:0007669"/>
    <property type="project" value="InterPro"/>
</dbReference>
<dbReference type="InterPro" id="IPR000182">
    <property type="entry name" value="GNAT_dom"/>
</dbReference>
<evidence type="ECO:0000313" key="3">
    <source>
        <dbReference type="Proteomes" id="UP000243591"/>
    </source>
</evidence>
<dbReference type="PROSITE" id="PS51186">
    <property type="entry name" value="GNAT"/>
    <property type="match status" value="1"/>
</dbReference>
<reference evidence="2 3" key="1">
    <citation type="submission" date="2017-09" db="EMBL/GenBank/DDBJ databases">
        <title>Complete Genome Sequences of Two Strains of the Meat Spoilage Bacterium Brochothrix thermosphacta Isolated from Ground Chicken.</title>
        <authorList>
            <person name="Paoli G.C."/>
            <person name="Wijey C."/>
            <person name="Chen C.-Y."/>
            <person name="Nguyen L."/>
            <person name="Yan X."/>
            <person name="Irwin P.L."/>
        </authorList>
    </citation>
    <scope>NUCLEOTIDE SEQUENCE [LARGE SCALE GENOMIC DNA]</scope>
    <source>
        <strain evidence="2 3">BI</strain>
    </source>
</reference>
<evidence type="ECO:0000313" key="2">
    <source>
        <dbReference type="EMBL" id="ATF25803.1"/>
    </source>
</evidence>
<dbReference type="AlphaFoldDB" id="A0A291KFT7"/>
<gene>
    <name evidence="2" type="ORF">CNY62_05005</name>
</gene>
<accession>A0A291KFT7</accession>
<keyword evidence="3" id="KW-1185">Reference proteome</keyword>
<dbReference type="KEGG" id="bths:CNY62_05005"/>
<dbReference type="Gene3D" id="3.40.630.30">
    <property type="match status" value="1"/>
</dbReference>